<proteinExistence type="evidence at transcript level"/>
<sequence>MNQNSGLLIVLRIVFGLYFIVQGIAQTDFLGKVYFPFLNNHFEVHYASHYKNSIPWKSLGIEMSANTFRQSVGVIIGLSGILLIIGRQLKIATGVMTVVGLWSVYAHILAGDPTYYAVCGGIIALVMAWMTFVPLEKEKTD</sequence>
<keyword evidence="1" id="KW-0812">Transmembrane</keyword>
<keyword evidence="1" id="KW-0472">Membrane</keyword>
<gene>
    <name evidence="2" type="primary">LOC100180683</name>
</gene>
<name>A0A6F9DGR5_9ASCI</name>
<feature type="transmembrane region" description="Helical" evidence="1">
    <location>
        <begin position="91"/>
        <end position="109"/>
    </location>
</feature>
<accession>A0A6F9DGR5</accession>
<dbReference type="AlphaFoldDB" id="A0A6F9DGR5"/>
<feature type="transmembrane region" description="Helical" evidence="1">
    <location>
        <begin position="115"/>
        <end position="135"/>
    </location>
</feature>
<evidence type="ECO:0000256" key="1">
    <source>
        <dbReference type="SAM" id="Phobius"/>
    </source>
</evidence>
<keyword evidence="1" id="KW-1133">Transmembrane helix</keyword>
<feature type="transmembrane region" description="Helical" evidence="1">
    <location>
        <begin position="67"/>
        <end position="84"/>
    </location>
</feature>
<dbReference type="EMBL" id="LR786740">
    <property type="protein sequence ID" value="CAB3262595.1"/>
    <property type="molecule type" value="mRNA"/>
</dbReference>
<feature type="transmembrane region" description="Helical" evidence="1">
    <location>
        <begin position="7"/>
        <end position="25"/>
    </location>
</feature>
<reference evidence="2" key="1">
    <citation type="submission" date="2020-04" db="EMBL/GenBank/DDBJ databases">
        <authorList>
            <person name="Neveu A P."/>
        </authorList>
    </citation>
    <scope>NUCLEOTIDE SEQUENCE</scope>
    <source>
        <tissue evidence="2">Whole embryo</tissue>
    </source>
</reference>
<protein>
    <submittedName>
        <fullName evidence="2">Uncharacterized protein LOC100180683</fullName>
    </submittedName>
</protein>
<organism evidence="2">
    <name type="scientific">Phallusia mammillata</name>
    <dbReference type="NCBI Taxonomy" id="59560"/>
    <lineage>
        <taxon>Eukaryota</taxon>
        <taxon>Metazoa</taxon>
        <taxon>Chordata</taxon>
        <taxon>Tunicata</taxon>
        <taxon>Ascidiacea</taxon>
        <taxon>Phlebobranchia</taxon>
        <taxon>Ascidiidae</taxon>
        <taxon>Phallusia</taxon>
    </lineage>
</organism>
<evidence type="ECO:0000313" key="2">
    <source>
        <dbReference type="EMBL" id="CAB3262595.1"/>
    </source>
</evidence>